<reference evidence="2 3" key="1">
    <citation type="submission" date="2019-02" db="EMBL/GenBank/DDBJ databases">
        <title>Deep-cultivation of Planctomycetes and their phenomic and genomic characterization uncovers novel biology.</title>
        <authorList>
            <person name="Wiegand S."/>
            <person name="Jogler M."/>
            <person name="Boedeker C."/>
            <person name="Pinto D."/>
            <person name="Vollmers J."/>
            <person name="Rivas-Marin E."/>
            <person name="Kohn T."/>
            <person name="Peeters S.H."/>
            <person name="Heuer A."/>
            <person name="Rast P."/>
            <person name="Oberbeckmann S."/>
            <person name="Bunk B."/>
            <person name="Jeske O."/>
            <person name="Meyerdierks A."/>
            <person name="Storesund J.E."/>
            <person name="Kallscheuer N."/>
            <person name="Luecker S."/>
            <person name="Lage O.M."/>
            <person name="Pohl T."/>
            <person name="Merkel B.J."/>
            <person name="Hornburger P."/>
            <person name="Mueller R.-W."/>
            <person name="Bruemmer F."/>
            <person name="Labrenz M."/>
            <person name="Spormann A.M."/>
            <person name="Op Den Camp H."/>
            <person name="Overmann J."/>
            <person name="Amann R."/>
            <person name="Jetten M.S.M."/>
            <person name="Mascher T."/>
            <person name="Medema M.H."/>
            <person name="Devos D.P."/>
            <person name="Kaster A.-K."/>
            <person name="Ovreas L."/>
            <person name="Rohde M."/>
            <person name="Galperin M.Y."/>
            <person name="Jogler C."/>
        </authorList>
    </citation>
    <scope>NUCLEOTIDE SEQUENCE [LARGE SCALE GENOMIC DNA]</scope>
    <source>
        <strain evidence="2 3">Pla144</strain>
    </source>
</reference>
<comment type="caution">
    <text evidence="2">The sequence shown here is derived from an EMBL/GenBank/DDBJ whole genome shotgun (WGS) entry which is preliminary data.</text>
</comment>
<feature type="compositionally biased region" description="Basic and acidic residues" evidence="1">
    <location>
        <begin position="1"/>
        <end position="14"/>
    </location>
</feature>
<name>A0A5C6C8I2_9BACT</name>
<evidence type="ECO:0008006" key="4">
    <source>
        <dbReference type="Google" id="ProtNLM"/>
    </source>
</evidence>
<accession>A0A5C6C8I2</accession>
<gene>
    <name evidence="2" type="ORF">Pla144_49310</name>
</gene>
<evidence type="ECO:0000313" key="2">
    <source>
        <dbReference type="EMBL" id="TWU20357.1"/>
    </source>
</evidence>
<proteinExistence type="predicted"/>
<dbReference type="RefSeq" id="WP_146453139.1">
    <property type="nucleotide sequence ID" value="NZ_SJPS01000015.1"/>
</dbReference>
<keyword evidence="3" id="KW-1185">Reference proteome</keyword>
<protein>
    <recommendedName>
        <fullName evidence="4">DUF5681 domain-containing protein</fullName>
    </recommendedName>
</protein>
<dbReference type="Proteomes" id="UP000318437">
    <property type="component" value="Unassembled WGS sequence"/>
</dbReference>
<dbReference type="EMBL" id="SJPS01000015">
    <property type="protein sequence ID" value="TWU20357.1"/>
    <property type="molecule type" value="Genomic_DNA"/>
</dbReference>
<dbReference type="AlphaFoldDB" id="A0A5C6C8I2"/>
<organism evidence="2 3">
    <name type="scientific">Bythopirellula polymerisocia</name>
    <dbReference type="NCBI Taxonomy" id="2528003"/>
    <lineage>
        <taxon>Bacteria</taxon>
        <taxon>Pseudomonadati</taxon>
        <taxon>Planctomycetota</taxon>
        <taxon>Planctomycetia</taxon>
        <taxon>Pirellulales</taxon>
        <taxon>Lacipirellulaceae</taxon>
        <taxon>Bythopirellula</taxon>
    </lineage>
</organism>
<evidence type="ECO:0000313" key="3">
    <source>
        <dbReference type="Proteomes" id="UP000318437"/>
    </source>
</evidence>
<sequence length="141" mass="15520">MEIQTGERGRDGKFTKGNPGGPGRPRKEREAHYMKAFCHALGPGALAEIVDAMREKALGGSVAAARLLMEFAMGKPLMQLEVSASEGEEFRVAGMSPGAMQQKYLNRLLEKIQERLEYEETLKSQGYQVNFSHGVDEDSGE</sequence>
<feature type="region of interest" description="Disordered" evidence="1">
    <location>
        <begin position="1"/>
        <end position="28"/>
    </location>
</feature>
<evidence type="ECO:0000256" key="1">
    <source>
        <dbReference type="SAM" id="MobiDB-lite"/>
    </source>
</evidence>